<name>A0A7G6E8J7_THEFR</name>
<keyword evidence="2" id="KW-1185">Reference proteome</keyword>
<dbReference type="NCBIfam" id="TIGR04387">
    <property type="entry name" value="capsid_maj_N4"/>
    <property type="match status" value="1"/>
</dbReference>
<dbReference type="EMBL" id="CP045798">
    <property type="protein sequence ID" value="QNB48401.1"/>
    <property type="molecule type" value="Genomic_DNA"/>
</dbReference>
<evidence type="ECO:0000313" key="2">
    <source>
        <dbReference type="Proteomes" id="UP000515847"/>
    </source>
</evidence>
<dbReference type="AlphaFoldDB" id="A0A7G6E8J7"/>
<sequence length="187" mass="19494">MFAGEIGRIHGVRFVETTEAKIFHAADLTSTTRTLTVSSYASKVITITEALSSTDAAALVGRKIIVDGYLYTVASAVAGSAGSATITISETPTHDPAASDIIYPGEAGAKGRDVYSVLFIGKNAYGVTEVEGGGLETIIKQLGSAGTADPLNQRATSGWKATKVAEILVQEYMVRNEVCTPFESGAN</sequence>
<gene>
    <name evidence="1" type="ORF">BR63_11220</name>
</gene>
<proteinExistence type="predicted"/>
<dbReference type="Proteomes" id="UP000515847">
    <property type="component" value="Chromosome"/>
</dbReference>
<protein>
    <submittedName>
        <fullName evidence="1">N4-gp56 family major capsid protein</fullName>
    </submittedName>
</protein>
<evidence type="ECO:0000313" key="1">
    <source>
        <dbReference type="EMBL" id="QNB48401.1"/>
    </source>
</evidence>
<dbReference type="OrthoDB" id="1936242at2"/>
<accession>A0A7G6E8J7</accession>
<reference evidence="1 2" key="1">
    <citation type="journal article" date="2019" name="Front. Microbiol.">
        <title>Thermoanaerosceptrum fracticalcis gen. nov. sp. nov., a Novel Fumarate-Fermenting Microorganism From a Deep Fractured Carbonate Aquifer of the US Great Basin.</title>
        <authorList>
            <person name="Hamilton-Brehm S.D."/>
            <person name="Stewart L.E."/>
            <person name="Zavarin M."/>
            <person name="Caldwell M."/>
            <person name="Lawson P.A."/>
            <person name="Onstott T.C."/>
            <person name="Grzymski J."/>
            <person name="Neveux I."/>
            <person name="Lollar B.S."/>
            <person name="Russell C.E."/>
            <person name="Moser D.P."/>
        </authorList>
    </citation>
    <scope>NUCLEOTIDE SEQUENCE [LARGE SCALE GENOMIC DNA]</scope>
    <source>
        <strain evidence="1 2">DRI-13</strain>
    </source>
</reference>
<dbReference type="KEGG" id="tfr:BR63_11220"/>
<organism evidence="1 2">
    <name type="scientific">Thermanaerosceptrum fracticalcis</name>
    <dbReference type="NCBI Taxonomy" id="1712410"/>
    <lineage>
        <taxon>Bacteria</taxon>
        <taxon>Bacillati</taxon>
        <taxon>Bacillota</taxon>
        <taxon>Clostridia</taxon>
        <taxon>Eubacteriales</taxon>
        <taxon>Peptococcaceae</taxon>
        <taxon>Thermanaerosceptrum</taxon>
    </lineage>
</organism>